<sequence length="832" mass="91255">MPITGSINNINPAEIESFTILKDASASSLYGSRAANGVILITTKHARKGDPTLTVNAYYGTQSIPRKGRPKMMTAREFATFQNEYYEDRVKYENYTGKLDTTYANPERYGNGTNWFNTLTRSAPIQNYDLTYSAATENASTTVVGSYLNQQGVVINSGTQLFALRFNQEFSFIDKKLKTGLNFAPSYRLDHNNRLGTEGVGGLIEKASEASPLVAPVDAKGNTPLYVQSPGMVNNINPYAQYMKTKDDYATTRLLGNTYANYEIINGLRLNTSIGLDMGMETRDNFSPTSISSNNLATGVSSYVSNYSWTAEANLNYKKTIASVHHIELLAGYSAQQFKQKSNSVSGTSFTSDDIPWLNAATSITAGSSNTTQYSLLSMIGRANYDYKGKYLFSGAIRRDGSSRFGSAKKYGAFPSVSAGWVISNENFMRDIKPVSFLKVRASYGLTGNNNIGNFTFIPAISNSNYVLNGQLVSGATVTSLGNNDLAWERNKQTDIGVDVSFFNSRLSFTYDYYHRITDGLIQDRPVPQASGFASITSNVGVLEFWGHEFAVNSVNLNGALKWTTSFNMSFDRNRIKALVSPGFLRRNNTVTSDYFRNQVGHPLGTFYGFVFQGLYKDDADLANSPKYGANGSASAVGTIKMKDVNGDKVIDDNDRTFIGDPNPNFVFGMTNTLQYKQFDFSVSMAGSQGGQILAASKWAYLTNLDGARALLSAVKDRWRSPEQPGSGIYPRTLSGTTALGRSVNSQWLEDGSYLTVKNIALGYTIPFRSNKSGFQRLRVYGSVQQAFILTKYSGINPEISLNGLDGTSLGIDENAYPVPRTFAFGITATLK</sequence>
<evidence type="ECO:0000256" key="7">
    <source>
        <dbReference type="PROSITE-ProRule" id="PRU01360"/>
    </source>
</evidence>
<reference evidence="8 9" key="1">
    <citation type="submission" date="2018-08" db="EMBL/GenBank/DDBJ databases">
        <title>Chitinophagaceae sp. K23C18032701, a novel bacterium isolated from forest soil.</title>
        <authorList>
            <person name="Wang C."/>
        </authorList>
    </citation>
    <scope>NUCLEOTIDE SEQUENCE [LARGE SCALE GENOMIC DNA]</scope>
    <source>
        <strain evidence="8 9">K23C18032701</strain>
    </source>
</reference>
<name>A0A3E1NFR4_9BACT</name>
<dbReference type="Gene3D" id="2.40.170.20">
    <property type="entry name" value="TonB-dependent receptor, beta-barrel domain"/>
    <property type="match status" value="1"/>
</dbReference>
<dbReference type="AlphaFoldDB" id="A0A3E1NFR4"/>
<dbReference type="GO" id="GO:0009279">
    <property type="term" value="C:cell outer membrane"/>
    <property type="evidence" value="ECO:0007669"/>
    <property type="project" value="UniProtKB-SubCell"/>
</dbReference>
<dbReference type="Gene3D" id="2.170.130.10">
    <property type="entry name" value="TonB-dependent receptor, plug domain"/>
    <property type="match status" value="1"/>
</dbReference>
<dbReference type="InterPro" id="IPR037066">
    <property type="entry name" value="Plug_dom_sf"/>
</dbReference>
<dbReference type="PROSITE" id="PS52016">
    <property type="entry name" value="TONB_DEPENDENT_REC_3"/>
    <property type="match status" value="1"/>
</dbReference>
<evidence type="ECO:0000256" key="5">
    <source>
        <dbReference type="ARBA" id="ARBA00023136"/>
    </source>
</evidence>
<comment type="similarity">
    <text evidence="7">Belongs to the TonB-dependent receptor family.</text>
</comment>
<keyword evidence="3 7" id="KW-1134">Transmembrane beta strand</keyword>
<dbReference type="InterPro" id="IPR039426">
    <property type="entry name" value="TonB-dep_rcpt-like"/>
</dbReference>
<dbReference type="SUPFAM" id="SSF56935">
    <property type="entry name" value="Porins"/>
    <property type="match status" value="1"/>
</dbReference>
<dbReference type="InterPro" id="IPR036942">
    <property type="entry name" value="Beta-barrel_TonB_sf"/>
</dbReference>
<keyword evidence="2 7" id="KW-0813">Transport</keyword>
<evidence type="ECO:0000256" key="4">
    <source>
        <dbReference type="ARBA" id="ARBA00022692"/>
    </source>
</evidence>
<gene>
    <name evidence="8" type="ORF">DXN05_18830</name>
</gene>
<accession>A0A3E1NFR4</accession>
<keyword evidence="6 7" id="KW-0998">Cell outer membrane</keyword>
<keyword evidence="9" id="KW-1185">Reference proteome</keyword>
<dbReference type="NCBIfam" id="TIGR04057">
    <property type="entry name" value="SusC_RagA_signa"/>
    <property type="match status" value="1"/>
</dbReference>
<proteinExistence type="inferred from homology"/>
<keyword evidence="4 7" id="KW-0812">Transmembrane</keyword>
<dbReference type="EMBL" id="QTJU01000008">
    <property type="protein sequence ID" value="RFM26628.1"/>
    <property type="molecule type" value="Genomic_DNA"/>
</dbReference>
<dbReference type="OrthoDB" id="9768177at2"/>
<evidence type="ECO:0000256" key="6">
    <source>
        <dbReference type="ARBA" id="ARBA00023237"/>
    </source>
</evidence>
<evidence type="ECO:0000256" key="3">
    <source>
        <dbReference type="ARBA" id="ARBA00022452"/>
    </source>
</evidence>
<comment type="subcellular location">
    <subcellularLocation>
        <location evidence="1 7">Cell outer membrane</location>
        <topology evidence="1 7">Multi-pass membrane protein</topology>
    </subcellularLocation>
</comment>
<dbReference type="RefSeq" id="WP_116848832.1">
    <property type="nucleotide sequence ID" value="NZ_QTJU01000008.1"/>
</dbReference>
<organism evidence="8 9">
    <name type="scientific">Deminuibacter soli</name>
    <dbReference type="NCBI Taxonomy" id="2291815"/>
    <lineage>
        <taxon>Bacteria</taxon>
        <taxon>Pseudomonadati</taxon>
        <taxon>Bacteroidota</taxon>
        <taxon>Chitinophagia</taxon>
        <taxon>Chitinophagales</taxon>
        <taxon>Chitinophagaceae</taxon>
        <taxon>Deminuibacter</taxon>
    </lineage>
</organism>
<evidence type="ECO:0000256" key="2">
    <source>
        <dbReference type="ARBA" id="ARBA00022448"/>
    </source>
</evidence>
<dbReference type="InterPro" id="IPR023997">
    <property type="entry name" value="TonB-dep_OMP_SusC/RagA_CS"/>
</dbReference>
<dbReference type="NCBIfam" id="TIGR04056">
    <property type="entry name" value="OMP_RagA_SusC"/>
    <property type="match status" value="1"/>
</dbReference>
<comment type="caution">
    <text evidence="8">The sequence shown here is derived from an EMBL/GenBank/DDBJ whole genome shotgun (WGS) entry which is preliminary data.</text>
</comment>
<evidence type="ECO:0000313" key="8">
    <source>
        <dbReference type="EMBL" id="RFM26628.1"/>
    </source>
</evidence>
<evidence type="ECO:0000256" key="1">
    <source>
        <dbReference type="ARBA" id="ARBA00004571"/>
    </source>
</evidence>
<evidence type="ECO:0000313" key="9">
    <source>
        <dbReference type="Proteomes" id="UP000261284"/>
    </source>
</evidence>
<keyword evidence="5 7" id="KW-0472">Membrane</keyword>
<dbReference type="InterPro" id="IPR023996">
    <property type="entry name" value="TonB-dep_OMP_SusC/RagA"/>
</dbReference>
<dbReference type="Proteomes" id="UP000261284">
    <property type="component" value="Unassembled WGS sequence"/>
</dbReference>
<protein>
    <submittedName>
        <fullName evidence="8">SusC/RagA family TonB-linked outer membrane protein</fullName>
    </submittedName>
</protein>